<dbReference type="InParanoid" id="A0A2I4B8Y0"/>
<protein>
    <submittedName>
        <fullName evidence="3">Protein enabled homolog</fullName>
    </submittedName>
</protein>
<dbReference type="RefSeq" id="XP_013864251.1">
    <property type="nucleotide sequence ID" value="XM_014008797.1"/>
</dbReference>
<dbReference type="GeneID" id="106517789"/>
<evidence type="ECO:0000313" key="3">
    <source>
        <dbReference type="RefSeq" id="XP_013864251.1"/>
    </source>
</evidence>
<dbReference type="Proteomes" id="UP000192220">
    <property type="component" value="Unplaced"/>
</dbReference>
<feature type="compositionally biased region" description="Low complexity" evidence="1">
    <location>
        <begin position="1"/>
        <end position="12"/>
    </location>
</feature>
<keyword evidence="2" id="KW-1185">Reference proteome</keyword>
<feature type="region of interest" description="Disordered" evidence="1">
    <location>
        <begin position="1"/>
        <end position="70"/>
    </location>
</feature>
<accession>A0A2I4B8Y0</accession>
<dbReference type="KEGG" id="alim:106517789"/>
<sequence length="165" mass="18253">MRRRSCLSCSSSATDETEETLADPPPPPPPPPAADSPPPPPAADSPPLPQTFSPPTDSAFSRMREQRTPPDVHGYFETFIARKNLLQLPDLTAQTRVSPLPRGQEDKQSWTCPIFDHVSRPRSKPLTHLEHHGINNLVRNGTMFSSVLRCLDASGSLKCFCCHQF</sequence>
<evidence type="ECO:0000256" key="1">
    <source>
        <dbReference type="SAM" id="MobiDB-lite"/>
    </source>
</evidence>
<evidence type="ECO:0000313" key="2">
    <source>
        <dbReference type="Proteomes" id="UP000192220"/>
    </source>
</evidence>
<dbReference type="AlphaFoldDB" id="A0A2I4B8Y0"/>
<gene>
    <name evidence="3" type="primary">LOC106517789</name>
</gene>
<feature type="compositionally biased region" description="Pro residues" evidence="1">
    <location>
        <begin position="23"/>
        <end position="49"/>
    </location>
</feature>
<proteinExistence type="predicted"/>
<feature type="compositionally biased region" description="Polar residues" evidence="1">
    <location>
        <begin position="50"/>
        <end position="59"/>
    </location>
</feature>
<organism evidence="2 3">
    <name type="scientific">Austrofundulus limnaeus</name>
    <name type="common">Annual killifish</name>
    <dbReference type="NCBI Taxonomy" id="52670"/>
    <lineage>
        <taxon>Eukaryota</taxon>
        <taxon>Metazoa</taxon>
        <taxon>Chordata</taxon>
        <taxon>Craniata</taxon>
        <taxon>Vertebrata</taxon>
        <taxon>Euteleostomi</taxon>
        <taxon>Actinopterygii</taxon>
        <taxon>Neopterygii</taxon>
        <taxon>Teleostei</taxon>
        <taxon>Neoteleostei</taxon>
        <taxon>Acanthomorphata</taxon>
        <taxon>Ovalentaria</taxon>
        <taxon>Atherinomorphae</taxon>
        <taxon>Cyprinodontiformes</taxon>
        <taxon>Rivulidae</taxon>
        <taxon>Austrofundulus</taxon>
    </lineage>
</organism>
<dbReference type="SUPFAM" id="SSF101447">
    <property type="entry name" value="Formin homology 2 domain (FH2 domain)"/>
    <property type="match status" value="1"/>
</dbReference>
<reference evidence="3" key="1">
    <citation type="submission" date="2025-08" db="UniProtKB">
        <authorList>
            <consortium name="RefSeq"/>
        </authorList>
    </citation>
    <scope>IDENTIFICATION</scope>
    <source>
        <strain evidence="3">Quisiro</strain>
        <tissue evidence="3">Liver</tissue>
    </source>
</reference>
<name>A0A2I4B8Y0_AUSLI</name>